<comment type="caution">
    <text evidence="1">The sequence shown here is derived from an EMBL/GenBank/DDBJ whole genome shotgun (WGS) entry which is preliminary data.</text>
</comment>
<dbReference type="PROSITE" id="PS51365">
    <property type="entry name" value="RENAL_DIPEPTIDASE_2"/>
    <property type="match status" value="1"/>
</dbReference>
<dbReference type="InterPro" id="IPR032466">
    <property type="entry name" value="Metal_Hydrolase"/>
</dbReference>
<protein>
    <submittedName>
        <fullName evidence="1">Membrane dipeptidase</fullName>
    </submittedName>
</protein>
<dbReference type="InterPro" id="IPR008257">
    <property type="entry name" value="Pept_M19"/>
</dbReference>
<dbReference type="Pfam" id="PF01244">
    <property type="entry name" value="Peptidase_M19"/>
    <property type="match status" value="1"/>
</dbReference>
<organism evidence="1 2">
    <name type="scientific">Nostocoides vanveenii</name>
    <dbReference type="NCBI Taxonomy" id="330835"/>
    <lineage>
        <taxon>Bacteria</taxon>
        <taxon>Bacillati</taxon>
        <taxon>Actinomycetota</taxon>
        <taxon>Actinomycetes</taxon>
        <taxon>Micrococcales</taxon>
        <taxon>Intrasporangiaceae</taxon>
        <taxon>Nostocoides</taxon>
    </lineage>
</organism>
<keyword evidence="2" id="KW-1185">Reference proteome</keyword>
<dbReference type="EMBL" id="BAAAPN010000052">
    <property type="protein sequence ID" value="GAA1763131.1"/>
    <property type="molecule type" value="Genomic_DNA"/>
</dbReference>
<dbReference type="SUPFAM" id="SSF51556">
    <property type="entry name" value="Metallo-dependent hydrolases"/>
    <property type="match status" value="1"/>
</dbReference>
<proteinExistence type="predicted"/>
<evidence type="ECO:0000313" key="2">
    <source>
        <dbReference type="Proteomes" id="UP001501475"/>
    </source>
</evidence>
<dbReference type="Proteomes" id="UP001501475">
    <property type="component" value="Unassembled WGS sequence"/>
</dbReference>
<gene>
    <name evidence="1" type="ORF">GCM10009810_22970</name>
</gene>
<dbReference type="Gene3D" id="3.20.20.140">
    <property type="entry name" value="Metal-dependent hydrolases"/>
    <property type="match status" value="1"/>
</dbReference>
<evidence type="ECO:0000313" key="1">
    <source>
        <dbReference type="EMBL" id="GAA1763131.1"/>
    </source>
</evidence>
<accession>A0ABN2KT66</accession>
<dbReference type="PANTHER" id="PTHR10443">
    <property type="entry name" value="MICROSOMAL DIPEPTIDASE"/>
    <property type="match status" value="1"/>
</dbReference>
<sequence length="357" mass="37501">MRRMTRAPVAALAVAVAGSAALSGRLLAAGVYRRLNTTALPGPYAVRPDALHTHRSATIVDLHCDALLWRRDLAQRRRSGHLDLPRLRAGNVALQVFAVTSHAPMGLNFERNHPRRDLVTVLQILQGRPVPTWRSRVARALDASDRLHALAAADAGLRIVRTRADLEALVAARTADPRTVSGLFAIEGAHALDGRLDGLDELVAAGFRMIGLQHFFDNDAGGSSAGVGKGGLTDFGRELIGRMETAGVALDLAHSSAAVIDEALRIATKPVVVSHTGVRGTCDNSRNLWDDQLRGVAATGGAVGIALFEHAVGGTGVDAAARAMRHTADVIGVEHVALGTDWDGAISCAVDASGLCV</sequence>
<name>A0ABN2KT66_9MICO</name>
<dbReference type="PANTHER" id="PTHR10443:SF12">
    <property type="entry name" value="DIPEPTIDASE"/>
    <property type="match status" value="1"/>
</dbReference>
<reference evidence="1 2" key="1">
    <citation type="journal article" date="2019" name="Int. J. Syst. Evol. Microbiol.">
        <title>The Global Catalogue of Microorganisms (GCM) 10K type strain sequencing project: providing services to taxonomists for standard genome sequencing and annotation.</title>
        <authorList>
            <consortium name="The Broad Institute Genomics Platform"/>
            <consortium name="The Broad Institute Genome Sequencing Center for Infectious Disease"/>
            <person name="Wu L."/>
            <person name="Ma J."/>
        </authorList>
    </citation>
    <scope>NUCLEOTIDE SEQUENCE [LARGE SCALE GENOMIC DNA]</scope>
    <source>
        <strain evidence="1 2">JCM 15591</strain>
    </source>
</reference>